<organism evidence="1 2">
    <name type="scientific">Ramazzottius varieornatus</name>
    <name type="common">Water bear</name>
    <name type="synonym">Tardigrade</name>
    <dbReference type="NCBI Taxonomy" id="947166"/>
    <lineage>
        <taxon>Eukaryota</taxon>
        <taxon>Metazoa</taxon>
        <taxon>Ecdysozoa</taxon>
        <taxon>Tardigrada</taxon>
        <taxon>Eutardigrada</taxon>
        <taxon>Parachela</taxon>
        <taxon>Hypsibioidea</taxon>
        <taxon>Ramazzottiidae</taxon>
        <taxon>Ramazzottius</taxon>
    </lineage>
</organism>
<accession>A0A1D1UWS9</accession>
<evidence type="ECO:0000313" key="1">
    <source>
        <dbReference type="EMBL" id="GAU93050.1"/>
    </source>
</evidence>
<sequence length="368" mass="41126">MDEDRFDLEGGDCGRNARMAIERRAAILESRPFFGSAPEAPQPIPEDLLRILACSEQPTEAITKLFSVATESLTPDDYKEKQHLLLFIEDFERSSWRGIVLHRWKPNSQRKTQDSDDVEPEKQPAVFVVKRPSGQEVPRKSTIARSNQPCRCFCQSVCLNGKIVATTEVEIVITLDADMEHTEVHEDVVLYFLKRSPLFRNLHQAVDKFPARLGTAGFPDLKSSSIFPQVYASFIDQPEVSLGAEKELWREAAVLLNREASGGKLTEEDRAALPKPRIPFYNCTLNYCQRCAVEAVVLGAHRPGPYIICGPPDGQEGVDFSGSKFNLGEGDVVKNYVRKLFSLGLPLTDIAVNSAYQAQISPIENRTT</sequence>
<dbReference type="AlphaFoldDB" id="A0A1D1UWS9"/>
<keyword evidence="2" id="KW-1185">Reference proteome</keyword>
<dbReference type="Proteomes" id="UP000186922">
    <property type="component" value="Unassembled WGS sequence"/>
</dbReference>
<evidence type="ECO:0000313" key="2">
    <source>
        <dbReference type="Proteomes" id="UP000186922"/>
    </source>
</evidence>
<protein>
    <submittedName>
        <fullName evidence="1">Uncharacterized protein</fullName>
    </submittedName>
</protein>
<dbReference type="EMBL" id="BDGG01000002">
    <property type="protein sequence ID" value="GAU93050.1"/>
    <property type="molecule type" value="Genomic_DNA"/>
</dbReference>
<reference evidence="1 2" key="1">
    <citation type="journal article" date="2016" name="Nat. Commun.">
        <title>Extremotolerant tardigrade genome and improved radiotolerance of human cultured cells by tardigrade-unique protein.</title>
        <authorList>
            <person name="Hashimoto T."/>
            <person name="Horikawa D.D."/>
            <person name="Saito Y."/>
            <person name="Kuwahara H."/>
            <person name="Kozuka-Hata H."/>
            <person name="Shin-I T."/>
            <person name="Minakuchi Y."/>
            <person name="Ohishi K."/>
            <person name="Motoyama A."/>
            <person name="Aizu T."/>
            <person name="Enomoto A."/>
            <person name="Kondo K."/>
            <person name="Tanaka S."/>
            <person name="Hara Y."/>
            <person name="Koshikawa S."/>
            <person name="Sagara H."/>
            <person name="Miura T."/>
            <person name="Yokobori S."/>
            <person name="Miyagawa K."/>
            <person name="Suzuki Y."/>
            <person name="Kubo T."/>
            <person name="Oyama M."/>
            <person name="Kohara Y."/>
            <person name="Fujiyama A."/>
            <person name="Arakawa K."/>
            <person name="Katayama T."/>
            <person name="Toyoda A."/>
            <person name="Kunieda T."/>
        </authorList>
    </citation>
    <scope>NUCLEOTIDE SEQUENCE [LARGE SCALE GENOMIC DNA]</scope>
    <source>
        <strain evidence="1 2">YOKOZUNA-1</strain>
    </source>
</reference>
<proteinExistence type="predicted"/>
<comment type="caution">
    <text evidence="1">The sequence shown here is derived from an EMBL/GenBank/DDBJ whole genome shotgun (WGS) entry which is preliminary data.</text>
</comment>
<gene>
    <name evidence="1" type="primary">RvY_05042-1</name>
    <name evidence="1" type="synonym">RvY_05042.1</name>
    <name evidence="1" type="ORF">RvY_05042</name>
</gene>
<name>A0A1D1UWS9_RAMVA</name>